<dbReference type="EMBL" id="BMAW01083126">
    <property type="protein sequence ID" value="GFU32273.1"/>
    <property type="molecule type" value="Genomic_DNA"/>
</dbReference>
<protein>
    <submittedName>
        <fullName evidence="1">Uncharacterized protein</fullName>
    </submittedName>
</protein>
<keyword evidence="2" id="KW-1185">Reference proteome</keyword>
<evidence type="ECO:0000313" key="2">
    <source>
        <dbReference type="Proteomes" id="UP000887013"/>
    </source>
</evidence>
<gene>
    <name evidence="1" type="ORF">NPIL_613611</name>
</gene>
<reference evidence="1" key="1">
    <citation type="submission" date="2020-08" db="EMBL/GenBank/DDBJ databases">
        <title>Multicomponent nature underlies the extraordinary mechanical properties of spider dragline silk.</title>
        <authorList>
            <person name="Kono N."/>
            <person name="Nakamura H."/>
            <person name="Mori M."/>
            <person name="Yoshida Y."/>
            <person name="Ohtoshi R."/>
            <person name="Malay A.D."/>
            <person name="Moran D.A.P."/>
            <person name="Tomita M."/>
            <person name="Numata K."/>
            <person name="Arakawa K."/>
        </authorList>
    </citation>
    <scope>NUCLEOTIDE SEQUENCE</scope>
</reference>
<name>A0A8X6UKT7_NEPPI</name>
<proteinExistence type="predicted"/>
<dbReference type="AlphaFoldDB" id="A0A8X6UKT7"/>
<dbReference type="Proteomes" id="UP000887013">
    <property type="component" value="Unassembled WGS sequence"/>
</dbReference>
<organism evidence="1 2">
    <name type="scientific">Nephila pilipes</name>
    <name type="common">Giant wood spider</name>
    <name type="synonym">Nephila maculata</name>
    <dbReference type="NCBI Taxonomy" id="299642"/>
    <lineage>
        <taxon>Eukaryota</taxon>
        <taxon>Metazoa</taxon>
        <taxon>Ecdysozoa</taxon>
        <taxon>Arthropoda</taxon>
        <taxon>Chelicerata</taxon>
        <taxon>Arachnida</taxon>
        <taxon>Araneae</taxon>
        <taxon>Araneomorphae</taxon>
        <taxon>Entelegynae</taxon>
        <taxon>Araneoidea</taxon>
        <taxon>Nephilidae</taxon>
        <taxon>Nephila</taxon>
    </lineage>
</organism>
<comment type="caution">
    <text evidence="1">The sequence shown here is derived from an EMBL/GenBank/DDBJ whole genome shotgun (WGS) entry which is preliminary data.</text>
</comment>
<accession>A0A8X6UKT7</accession>
<sequence>MAAGRNVFSMFSSENESIDNIVPQRELHQHDLNLKRVPYISVNGREEEKASTRIRPSSVFSPLALCSIPIPAYPLSFPTLN</sequence>
<evidence type="ECO:0000313" key="1">
    <source>
        <dbReference type="EMBL" id="GFU32273.1"/>
    </source>
</evidence>